<feature type="domain" description="HTH lacI-type" evidence="3">
    <location>
        <begin position="3"/>
        <end position="57"/>
    </location>
</feature>
<gene>
    <name evidence="4" type="ORF">GM661_06860</name>
</gene>
<dbReference type="Pfam" id="PF00356">
    <property type="entry name" value="LacI"/>
    <property type="match status" value="1"/>
</dbReference>
<evidence type="ECO:0000313" key="5">
    <source>
        <dbReference type="Proteomes" id="UP000665020"/>
    </source>
</evidence>
<dbReference type="Gene3D" id="1.10.260.40">
    <property type="entry name" value="lambda repressor-like DNA-binding domains"/>
    <property type="match status" value="1"/>
</dbReference>
<proteinExistence type="inferred from homology"/>
<dbReference type="InterPro" id="IPR025997">
    <property type="entry name" value="SBP_2_dom"/>
</dbReference>
<dbReference type="KEGG" id="ifn:GM661_06860"/>
<dbReference type="InterPro" id="IPR010982">
    <property type="entry name" value="Lambda_DNA-bd_dom_sf"/>
</dbReference>
<dbReference type="GO" id="GO:0003677">
    <property type="term" value="F:DNA binding"/>
    <property type="evidence" value="ECO:0007669"/>
    <property type="project" value="InterPro"/>
</dbReference>
<organism evidence="4 5">
    <name type="scientific">Iocasia fonsfrigidae</name>
    <dbReference type="NCBI Taxonomy" id="2682810"/>
    <lineage>
        <taxon>Bacteria</taxon>
        <taxon>Bacillati</taxon>
        <taxon>Bacillota</taxon>
        <taxon>Clostridia</taxon>
        <taxon>Halanaerobiales</taxon>
        <taxon>Halanaerobiaceae</taxon>
        <taxon>Iocasia</taxon>
    </lineage>
</organism>
<dbReference type="SMART" id="SM00354">
    <property type="entry name" value="HTH_LACI"/>
    <property type="match status" value="1"/>
</dbReference>
<dbReference type="EMBL" id="CP046640">
    <property type="protein sequence ID" value="QTL97726.1"/>
    <property type="molecule type" value="Genomic_DNA"/>
</dbReference>
<evidence type="ECO:0000256" key="1">
    <source>
        <dbReference type="ARBA" id="ARBA00004196"/>
    </source>
</evidence>
<evidence type="ECO:0000256" key="2">
    <source>
        <dbReference type="ARBA" id="ARBA00007639"/>
    </source>
</evidence>
<dbReference type="SUPFAM" id="SSF47413">
    <property type="entry name" value="lambda repressor-like DNA-binding domains"/>
    <property type="match status" value="1"/>
</dbReference>
<accession>A0A8A7K7N7</accession>
<dbReference type="GO" id="GO:0030288">
    <property type="term" value="C:outer membrane-bounded periplasmic space"/>
    <property type="evidence" value="ECO:0007669"/>
    <property type="project" value="TreeGrafter"/>
</dbReference>
<dbReference type="GO" id="GO:0030246">
    <property type="term" value="F:carbohydrate binding"/>
    <property type="evidence" value="ECO:0007669"/>
    <property type="project" value="TreeGrafter"/>
</dbReference>
<sequence>MTVTMKDIAKLANVSRSTVDKVIHNRPGVKKETRQRIQAIIDELNYKPNLLGKALVNSKDPVKLGVILTPDYNPFIQVLLQGIKKAEREFAPFGIKIIVKMLTTLQPAELISILTEFENMNVKGIAFLPIDDTQVINKANQLADKGIAILTFNSKLEGINEIRYVGQDHVKAGRVAADLMEKLIPSGGDVAVIISSKNLSCHPDRLSGFCSHIENNNHNINIVDIQENQDQRETAFKITLEYCNKYPNLKGIYLSGSCSGGIKNALSLAGKLDDIKIISHDLVPENEMLLKEGVVDFVIAQSEKKQGYQIIKELFNYLIKKQKPNSDVYEIPVDIITKEMLINNTKNNINKIS</sequence>
<dbReference type="InterPro" id="IPR050555">
    <property type="entry name" value="Bact_Solute-Bind_Prot2"/>
</dbReference>
<dbReference type="CDD" id="cd01392">
    <property type="entry name" value="HTH_LacI"/>
    <property type="match status" value="1"/>
</dbReference>
<dbReference type="InterPro" id="IPR000843">
    <property type="entry name" value="HTH_LacI"/>
</dbReference>
<dbReference type="RefSeq" id="WP_230869347.1">
    <property type="nucleotide sequence ID" value="NZ_CP046640.1"/>
</dbReference>
<comment type="similarity">
    <text evidence="2">Belongs to the bacterial solute-binding protein 2 family.</text>
</comment>
<dbReference type="CDD" id="cd06307">
    <property type="entry name" value="PBP1_sugar_binding"/>
    <property type="match status" value="1"/>
</dbReference>
<dbReference type="InterPro" id="IPR028082">
    <property type="entry name" value="Peripla_BP_I"/>
</dbReference>
<dbReference type="PANTHER" id="PTHR30036">
    <property type="entry name" value="D-XYLOSE-BINDING PERIPLASMIC PROTEIN"/>
    <property type="match status" value="1"/>
</dbReference>
<name>A0A8A7K7N7_9FIRM</name>
<dbReference type="Gene3D" id="3.40.50.2300">
    <property type="match status" value="2"/>
</dbReference>
<dbReference type="SUPFAM" id="SSF53822">
    <property type="entry name" value="Periplasmic binding protein-like I"/>
    <property type="match status" value="1"/>
</dbReference>
<protein>
    <submittedName>
        <fullName evidence="4">Substrate-binding domain-containing protein</fullName>
    </submittedName>
</protein>
<evidence type="ECO:0000259" key="3">
    <source>
        <dbReference type="PROSITE" id="PS50932"/>
    </source>
</evidence>
<dbReference type="PROSITE" id="PS50932">
    <property type="entry name" value="HTH_LACI_2"/>
    <property type="match status" value="1"/>
</dbReference>
<dbReference type="PANTHER" id="PTHR30036:SF7">
    <property type="entry name" value="ABC TRANSPORTER PERIPLASMIC-BINDING PROTEIN YPHF"/>
    <property type="match status" value="1"/>
</dbReference>
<dbReference type="Proteomes" id="UP000665020">
    <property type="component" value="Chromosome"/>
</dbReference>
<dbReference type="GO" id="GO:0006355">
    <property type="term" value="P:regulation of DNA-templated transcription"/>
    <property type="evidence" value="ECO:0007669"/>
    <property type="project" value="InterPro"/>
</dbReference>
<dbReference type="PROSITE" id="PS00356">
    <property type="entry name" value="HTH_LACI_1"/>
    <property type="match status" value="1"/>
</dbReference>
<evidence type="ECO:0000313" key="4">
    <source>
        <dbReference type="EMBL" id="QTL97726.1"/>
    </source>
</evidence>
<keyword evidence="5" id="KW-1185">Reference proteome</keyword>
<dbReference type="Pfam" id="PF13407">
    <property type="entry name" value="Peripla_BP_4"/>
    <property type="match status" value="1"/>
</dbReference>
<dbReference type="AlphaFoldDB" id="A0A8A7K7N7"/>
<reference evidence="4" key="1">
    <citation type="submission" date="2019-12" db="EMBL/GenBank/DDBJ databases">
        <authorList>
            <person name="zhang j."/>
            <person name="sun C.M."/>
        </authorList>
    </citation>
    <scope>NUCLEOTIDE SEQUENCE</scope>
    <source>
        <strain evidence="4">NS-1</strain>
    </source>
</reference>
<comment type="subcellular location">
    <subcellularLocation>
        <location evidence="1">Cell envelope</location>
    </subcellularLocation>
</comment>